<dbReference type="RefSeq" id="WP_130344745.1">
    <property type="nucleotide sequence ID" value="NZ_SGWQ01000004.1"/>
</dbReference>
<reference evidence="1 2" key="1">
    <citation type="submission" date="2019-02" db="EMBL/GenBank/DDBJ databases">
        <title>Genomic Encyclopedia of Type Strains, Phase IV (KMG-IV): sequencing the most valuable type-strain genomes for metagenomic binning, comparative biology and taxonomic classification.</title>
        <authorList>
            <person name="Goeker M."/>
        </authorList>
    </citation>
    <scope>NUCLEOTIDE SEQUENCE [LARGE SCALE GENOMIC DNA]</scope>
    <source>
        <strain evidence="1 2">DSM 101727</strain>
    </source>
</reference>
<dbReference type="EMBL" id="SGWQ01000004">
    <property type="protein sequence ID" value="RZS39180.1"/>
    <property type="molecule type" value="Genomic_DNA"/>
</dbReference>
<accession>A0A4Q7KSS5</accession>
<evidence type="ECO:0000313" key="2">
    <source>
        <dbReference type="Proteomes" id="UP000294257"/>
    </source>
</evidence>
<name>A0A4Q7KSS5_9PSEU</name>
<organism evidence="1 2">
    <name type="scientific">Herbihabitans rhizosphaerae</name>
    <dbReference type="NCBI Taxonomy" id="1872711"/>
    <lineage>
        <taxon>Bacteria</taxon>
        <taxon>Bacillati</taxon>
        <taxon>Actinomycetota</taxon>
        <taxon>Actinomycetes</taxon>
        <taxon>Pseudonocardiales</taxon>
        <taxon>Pseudonocardiaceae</taxon>
        <taxon>Herbihabitans</taxon>
    </lineage>
</organism>
<keyword evidence="2" id="KW-1185">Reference proteome</keyword>
<gene>
    <name evidence="1" type="ORF">EV193_104396</name>
</gene>
<protein>
    <submittedName>
        <fullName evidence="1">Uncharacterized protein</fullName>
    </submittedName>
</protein>
<dbReference type="Proteomes" id="UP000294257">
    <property type="component" value="Unassembled WGS sequence"/>
</dbReference>
<proteinExistence type="predicted"/>
<evidence type="ECO:0000313" key="1">
    <source>
        <dbReference type="EMBL" id="RZS39180.1"/>
    </source>
</evidence>
<comment type="caution">
    <text evidence="1">The sequence shown here is derived from an EMBL/GenBank/DDBJ whole genome shotgun (WGS) entry which is preliminary data.</text>
</comment>
<dbReference type="AlphaFoldDB" id="A0A4Q7KSS5"/>
<sequence>MTLDALLALETGDDFTYRGRTHTHCGAAGWTWGAKNGHEYADVPVFKAGGGGKKFIRVYYTEATR</sequence>